<dbReference type="RefSeq" id="WP_144320135.1">
    <property type="nucleotide sequence ID" value="NZ_CP040916.1"/>
</dbReference>
<dbReference type="Proteomes" id="UP000316806">
    <property type="component" value="Chromosome"/>
</dbReference>
<dbReference type="EMBL" id="CP040916">
    <property type="protein sequence ID" value="QDQ12806.1"/>
    <property type="molecule type" value="Genomic_DNA"/>
</dbReference>
<name>A0A516RAW7_STRST</name>
<organism evidence="2 3">
    <name type="scientific">Streptomyces spectabilis</name>
    <dbReference type="NCBI Taxonomy" id="68270"/>
    <lineage>
        <taxon>Bacteria</taxon>
        <taxon>Bacillati</taxon>
        <taxon>Actinomycetota</taxon>
        <taxon>Actinomycetes</taxon>
        <taxon>Kitasatosporales</taxon>
        <taxon>Streptomycetaceae</taxon>
        <taxon>Streptomyces</taxon>
    </lineage>
</organism>
<feature type="compositionally biased region" description="Low complexity" evidence="1">
    <location>
        <begin position="119"/>
        <end position="134"/>
    </location>
</feature>
<proteinExistence type="predicted"/>
<feature type="region of interest" description="Disordered" evidence="1">
    <location>
        <begin position="118"/>
        <end position="166"/>
    </location>
</feature>
<gene>
    <name evidence="2" type="ORF">FH965_21385</name>
</gene>
<dbReference type="AlphaFoldDB" id="A0A516RAW7"/>
<protein>
    <submittedName>
        <fullName evidence="2">Uncharacterized protein</fullName>
    </submittedName>
</protein>
<sequence length="166" mass="16694">MSAPVRSDQSEPAGERALQDQHLARARSAYARAVAACRSAGIEPDQAEIVPTGPAARAANAVRLSARSIAEREGRAPDPAADARCARNAAATAAIAAQAAHAHTPGDLADTALRTALKASRASAEAAGGPSPGRDPTLTARADTAEGTAVTAARRAGWTGTARARS</sequence>
<evidence type="ECO:0000313" key="2">
    <source>
        <dbReference type="EMBL" id="QDQ12806.1"/>
    </source>
</evidence>
<reference evidence="2 3" key="1">
    <citation type="journal article" date="2019" name="J. Ind. Microbiol. Biotechnol.">
        <title>The complete genomic sequence of Streptomyces spectabilis NRRL-2792 and identification of secondary metabolite biosynthetic gene clusters.</title>
        <authorList>
            <person name="Sinha A."/>
            <person name="Phillips-Salemka S."/>
            <person name="Niraula T.A."/>
            <person name="Short K.A."/>
            <person name="Niraula N.P."/>
        </authorList>
    </citation>
    <scope>NUCLEOTIDE SEQUENCE [LARGE SCALE GENOMIC DNA]</scope>
    <source>
        <strain evidence="2 3">NRRL 2792</strain>
    </source>
</reference>
<feature type="region of interest" description="Disordered" evidence="1">
    <location>
        <begin position="1"/>
        <end position="21"/>
    </location>
</feature>
<evidence type="ECO:0000313" key="3">
    <source>
        <dbReference type="Proteomes" id="UP000316806"/>
    </source>
</evidence>
<feature type="compositionally biased region" description="Low complexity" evidence="1">
    <location>
        <begin position="145"/>
        <end position="166"/>
    </location>
</feature>
<evidence type="ECO:0000256" key="1">
    <source>
        <dbReference type="SAM" id="MobiDB-lite"/>
    </source>
</evidence>
<accession>A0A516RAW7</accession>